<keyword evidence="11" id="KW-1185">Reference proteome</keyword>
<keyword evidence="2" id="KW-0808">Transferase</keyword>
<keyword evidence="3" id="KW-0548">Nucleotidyltransferase</keyword>
<evidence type="ECO:0000256" key="8">
    <source>
        <dbReference type="ARBA" id="ARBA00022918"/>
    </source>
</evidence>
<keyword evidence="7" id="KW-0378">Hydrolase</keyword>
<evidence type="ECO:0000313" key="11">
    <source>
        <dbReference type="Proteomes" id="UP001259832"/>
    </source>
</evidence>
<keyword evidence="6" id="KW-0255">Endonuclease</keyword>
<name>A0AAD9GLI8_9STRA</name>
<dbReference type="GO" id="GO:0006508">
    <property type="term" value="P:proteolysis"/>
    <property type="evidence" value="ECO:0007669"/>
    <property type="project" value="UniProtKB-KW"/>
</dbReference>
<protein>
    <submittedName>
        <fullName evidence="10">Retrovirus-related Pol polyprotein from transposon opus</fullName>
    </submittedName>
</protein>
<evidence type="ECO:0000256" key="7">
    <source>
        <dbReference type="ARBA" id="ARBA00022801"/>
    </source>
</evidence>
<dbReference type="GO" id="GO:0003964">
    <property type="term" value="F:RNA-directed DNA polymerase activity"/>
    <property type="evidence" value="ECO:0007669"/>
    <property type="project" value="UniProtKB-KW"/>
</dbReference>
<dbReference type="InterPro" id="IPR051320">
    <property type="entry name" value="Viral_Replic_Matur_Polypro"/>
</dbReference>
<gene>
    <name evidence="10" type="ORF">P3T76_008101</name>
</gene>
<evidence type="ECO:0000259" key="9">
    <source>
        <dbReference type="Pfam" id="PF17917"/>
    </source>
</evidence>
<keyword evidence="1" id="KW-0645">Protease</keyword>
<dbReference type="EMBL" id="JASMQC010000014">
    <property type="protein sequence ID" value="KAK1940650.1"/>
    <property type="molecule type" value="Genomic_DNA"/>
</dbReference>
<accession>A0AAD9GLI8</accession>
<evidence type="ECO:0000313" key="10">
    <source>
        <dbReference type="EMBL" id="KAK1940650.1"/>
    </source>
</evidence>
<evidence type="ECO:0000256" key="6">
    <source>
        <dbReference type="ARBA" id="ARBA00022759"/>
    </source>
</evidence>
<evidence type="ECO:0000256" key="3">
    <source>
        <dbReference type="ARBA" id="ARBA00022695"/>
    </source>
</evidence>
<dbReference type="Proteomes" id="UP001259832">
    <property type="component" value="Unassembled WGS sequence"/>
</dbReference>
<comment type="caution">
    <text evidence="10">The sequence shown here is derived from an EMBL/GenBank/DDBJ whole genome shotgun (WGS) entry which is preliminary data.</text>
</comment>
<sequence>MCAVNSAAGGIWTPEEWFRRTAVLGQEYDGVICPVRFTGRVINVAELRYHIAEKEVIAILRVLENFRALVDSSPVITVYTRHSVLKWLLSSN</sequence>
<organism evidence="10 11">
    <name type="scientific">Phytophthora citrophthora</name>
    <dbReference type="NCBI Taxonomy" id="4793"/>
    <lineage>
        <taxon>Eukaryota</taxon>
        <taxon>Sar</taxon>
        <taxon>Stramenopiles</taxon>
        <taxon>Oomycota</taxon>
        <taxon>Peronosporomycetes</taxon>
        <taxon>Peronosporales</taxon>
        <taxon>Peronosporaceae</taxon>
        <taxon>Phytophthora</taxon>
    </lineage>
</organism>
<evidence type="ECO:0000256" key="2">
    <source>
        <dbReference type="ARBA" id="ARBA00022679"/>
    </source>
</evidence>
<dbReference type="SUPFAM" id="SSF56672">
    <property type="entry name" value="DNA/RNA polymerases"/>
    <property type="match status" value="1"/>
</dbReference>
<evidence type="ECO:0000256" key="4">
    <source>
        <dbReference type="ARBA" id="ARBA00022722"/>
    </source>
</evidence>
<evidence type="ECO:0000256" key="5">
    <source>
        <dbReference type="ARBA" id="ARBA00022750"/>
    </source>
</evidence>
<dbReference type="Pfam" id="PF17917">
    <property type="entry name" value="RT_RNaseH"/>
    <property type="match status" value="1"/>
</dbReference>
<keyword evidence="8" id="KW-0695">RNA-directed DNA polymerase</keyword>
<reference evidence="10" key="1">
    <citation type="submission" date="2023-08" db="EMBL/GenBank/DDBJ databases">
        <title>Reference Genome Resource for the Citrus Pathogen Phytophthora citrophthora.</title>
        <authorList>
            <person name="Moller H."/>
            <person name="Coetzee B."/>
            <person name="Rose L.J."/>
            <person name="Van Niekerk J.M."/>
        </authorList>
    </citation>
    <scope>NUCLEOTIDE SEQUENCE</scope>
    <source>
        <strain evidence="10">STE-U-9442</strain>
    </source>
</reference>
<evidence type="ECO:0000256" key="1">
    <source>
        <dbReference type="ARBA" id="ARBA00022670"/>
    </source>
</evidence>
<proteinExistence type="predicted"/>
<dbReference type="PANTHER" id="PTHR33064:SF37">
    <property type="entry name" value="RIBONUCLEASE H"/>
    <property type="match status" value="1"/>
</dbReference>
<keyword evidence="5" id="KW-0064">Aspartyl protease</keyword>
<dbReference type="AlphaFoldDB" id="A0AAD9GLI8"/>
<feature type="domain" description="Reverse transcriptase RNase H-like" evidence="9">
    <location>
        <begin position="22"/>
        <end position="91"/>
    </location>
</feature>
<dbReference type="PANTHER" id="PTHR33064">
    <property type="entry name" value="POL PROTEIN"/>
    <property type="match status" value="1"/>
</dbReference>
<dbReference type="GO" id="GO:0004519">
    <property type="term" value="F:endonuclease activity"/>
    <property type="evidence" value="ECO:0007669"/>
    <property type="project" value="UniProtKB-KW"/>
</dbReference>
<dbReference type="GO" id="GO:0004190">
    <property type="term" value="F:aspartic-type endopeptidase activity"/>
    <property type="evidence" value="ECO:0007669"/>
    <property type="project" value="UniProtKB-KW"/>
</dbReference>
<keyword evidence="4" id="KW-0540">Nuclease</keyword>
<dbReference type="InterPro" id="IPR041373">
    <property type="entry name" value="RT_RNaseH"/>
</dbReference>
<dbReference type="InterPro" id="IPR043502">
    <property type="entry name" value="DNA/RNA_pol_sf"/>
</dbReference>